<dbReference type="InterPro" id="IPR047650">
    <property type="entry name" value="Transpos_IS110"/>
</dbReference>
<dbReference type="Pfam" id="PF02371">
    <property type="entry name" value="Transposase_20"/>
    <property type="match status" value="1"/>
</dbReference>
<feature type="domain" description="Transposase IS116/IS110/IS902 C-terminal" evidence="1">
    <location>
        <begin position="1"/>
        <end position="68"/>
    </location>
</feature>
<dbReference type="PANTHER" id="PTHR33055">
    <property type="entry name" value="TRANSPOSASE FOR INSERTION SEQUENCE ELEMENT IS1111A"/>
    <property type="match status" value="1"/>
</dbReference>
<dbReference type="Proteomes" id="UP000004980">
    <property type="component" value="Unassembled WGS sequence"/>
</dbReference>
<accession>A0ABN0FBP9</accession>
<dbReference type="EMBL" id="AKAU01000213">
    <property type="protein sequence ID" value="EIM96039.1"/>
    <property type="molecule type" value="Genomic_DNA"/>
</dbReference>
<keyword evidence="3" id="KW-1185">Reference proteome</keyword>
<dbReference type="PANTHER" id="PTHR33055:SF15">
    <property type="entry name" value="TRANSPOSASE-RELATED"/>
    <property type="match status" value="1"/>
</dbReference>
<reference evidence="2 3" key="1">
    <citation type="journal article" date="2012" name="J. Bacteriol.">
        <title>Draft Genome Sequence of the Soil Bacterium Burkholderia terrae Strain BS001, Which Interacts with Fungal Surface Structures.</title>
        <authorList>
            <person name="Nazir R."/>
            <person name="Hansen M.A."/>
            <person name="Sorensen S."/>
            <person name="van Elsas J.D."/>
        </authorList>
    </citation>
    <scope>NUCLEOTIDE SEQUENCE [LARGE SCALE GENOMIC DNA]</scope>
    <source>
        <strain evidence="2 3">BS001</strain>
    </source>
</reference>
<sequence>METGTISRFTGVGNFSSYRRCVDSRRESNSRKKGEGNTKNGNNYLAWAFVEAANFAIRSSPEARRFYERKKRARNSIVGIKALTHKLARARYHMLREHTSPLT</sequence>
<protein>
    <submittedName>
        <fullName evidence="2">Transposase IS116/IS110/IS902 family protein</fullName>
    </submittedName>
</protein>
<name>A0ABN0FBP9_9BURK</name>
<proteinExistence type="predicted"/>
<dbReference type="InterPro" id="IPR003346">
    <property type="entry name" value="Transposase_20"/>
</dbReference>
<gene>
    <name evidence="2" type="ORF">WQE_36535</name>
</gene>
<organism evidence="2 3">
    <name type="scientific">Paraburkholderia hospita</name>
    <dbReference type="NCBI Taxonomy" id="169430"/>
    <lineage>
        <taxon>Bacteria</taxon>
        <taxon>Pseudomonadati</taxon>
        <taxon>Pseudomonadota</taxon>
        <taxon>Betaproteobacteria</taxon>
        <taxon>Burkholderiales</taxon>
        <taxon>Burkholderiaceae</taxon>
        <taxon>Paraburkholderia</taxon>
    </lineage>
</organism>
<evidence type="ECO:0000313" key="2">
    <source>
        <dbReference type="EMBL" id="EIM96039.1"/>
    </source>
</evidence>
<evidence type="ECO:0000259" key="1">
    <source>
        <dbReference type="Pfam" id="PF02371"/>
    </source>
</evidence>
<comment type="caution">
    <text evidence="2">The sequence shown here is derived from an EMBL/GenBank/DDBJ whole genome shotgun (WGS) entry which is preliminary data.</text>
</comment>
<evidence type="ECO:0000313" key="3">
    <source>
        <dbReference type="Proteomes" id="UP000004980"/>
    </source>
</evidence>